<comment type="caution">
    <text evidence="1">The sequence shown here is derived from an EMBL/GenBank/DDBJ whole genome shotgun (WGS) entry which is preliminary data.</text>
</comment>
<organism evidence="1 2">
    <name type="scientific">Vespula maculifrons</name>
    <name type="common">Eastern yellow jacket</name>
    <name type="synonym">Wasp</name>
    <dbReference type="NCBI Taxonomy" id="7453"/>
    <lineage>
        <taxon>Eukaryota</taxon>
        <taxon>Metazoa</taxon>
        <taxon>Ecdysozoa</taxon>
        <taxon>Arthropoda</taxon>
        <taxon>Hexapoda</taxon>
        <taxon>Insecta</taxon>
        <taxon>Pterygota</taxon>
        <taxon>Neoptera</taxon>
        <taxon>Endopterygota</taxon>
        <taxon>Hymenoptera</taxon>
        <taxon>Apocrita</taxon>
        <taxon>Aculeata</taxon>
        <taxon>Vespoidea</taxon>
        <taxon>Vespidae</taxon>
        <taxon>Vespinae</taxon>
        <taxon>Vespula</taxon>
    </lineage>
</organism>
<dbReference type="Proteomes" id="UP001607303">
    <property type="component" value="Unassembled WGS sequence"/>
</dbReference>
<evidence type="ECO:0000313" key="2">
    <source>
        <dbReference type="Proteomes" id="UP001607303"/>
    </source>
</evidence>
<keyword evidence="2" id="KW-1185">Reference proteome</keyword>
<protein>
    <submittedName>
        <fullName evidence="1">Uncharacterized protein</fullName>
    </submittedName>
</protein>
<accession>A0ABD2CYR9</accession>
<gene>
    <name evidence="1" type="ORF">V1477_001503</name>
</gene>
<reference evidence="1 2" key="1">
    <citation type="journal article" date="2024" name="Ann. Entomol. Soc. Am.">
        <title>Genomic analyses of the southern and eastern yellowjacket wasps (Hymenoptera: Vespidae) reveal evolutionary signatures of social life.</title>
        <authorList>
            <person name="Catto M.A."/>
            <person name="Caine P.B."/>
            <person name="Orr S.E."/>
            <person name="Hunt B.G."/>
            <person name="Goodisman M.A.D."/>
        </authorList>
    </citation>
    <scope>NUCLEOTIDE SEQUENCE [LARGE SCALE GENOMIC DNA]</scope>
    <source>
        <strain evidence="1">232</strain>
        <tissue evidence="1">Head and thorax</tissue>
    </source>
</reference>
<dbReference type="AlphaFoldDB" id="A0ABD2CYR9"/>
<sequence>MGSKMLDEGEQIVKTLEEADAYEFITNVANNLKPKLVKKEANYLVYESSMLLLLEHYYSNHRLQY</sequence>
<evidence type="ECO:0000313" key="1">
    <source>
        <dbReference type="EMBL" id="KAL2750260.1"/>
    </source>
</evidence>
<proteinExistence type="predicted"/>
<name>A0ABD2CYR9_VESMC</name>
<dbReference type="EMBL" id="JAYRBN010000020">
    <property type="protein sequence ID" value="KAL2750260.1"/>
    <property type="molecule type" value="Genomic_DNA"/>
</dbReference>